<dbReference type="STRING" id="1817864.A2Z21_08700"/>
<dbReference type="PANTHER" id="PTHR43286:SF1">
    <property type="entry name" value="ENDONUCLEASE III-LIKE PROTEIN 1"/>
    <property type="match status" value="1"/>
</dbReference>
<keyword evidence="4" id="KW-0234">DNA repair</keyword>
<dbReference type="GO" id="GO:0006285">
    <property type="term" value="P:base-excision repair, AP site formation"/>
    <property type="evidence" value="ECO:0007669"/>
    <property type="project" value="TreeGrafter"/>
</dbReference>
<dbReference type="GO" id="GO:0016829">
    <property type="term" value="F:lyase activity"/>
    <property type="evidence" value="ECO:0007669"/>
    <property type="project" value="UniProtKB-KW"/>
</dbReference>
<evidence type="ECO:0000256" key="1">
    <source>
        <dbReference type="ARBA" id="ARBA00008343"/>
    </source>
</evidence>
<dbReference type="PIRSF" id="PIRSF001435">
    <property type="entry name" value="Nth"/>
    <property type="match status" value="1"/>
</dbReference>
<dbReference type="SMART" id="SM00478">
    <property type="entry name" value="ENDO3c"/>
    <property type="match status" value="1"/>
</dbReference>
<dbReference type="Gene3D" id="1.10.340.30">
    <property type="entry name" value="Hypothetical protein, domain 2"/>
    <property type="match status" value="1"/>
</dbReference>
<evidence type="ECO:0000259" key="7">
    <source>
        <dbReference type="SMART" id="SM00478"/>
    </source>
</evidence>
<keyword evidence="5 8" id="KW-0456">Lyase</keyword>
<comment type="caution">
    <text evidence="8">The sequence shown here is derived from an EMBL/GenBank/DDBJ whole genome shotgun (WGS) entry which is preliminary data.</text>
</comment>
<keyword evidence="3" id="KW-0378">Hydrolase</keyword>
<evidence type="ECO:0000313" key="8">
    <source>
        <dbReference type="EMBL" id="OGF56852.1"/>
    </source>
</evidence>
<dbReference type="FunFam" id="1.10.340.30:FF:000001">
    <property type="entry name" value="Endonuclease III"/>
    <property type="match status" value="1"/>
</dbReference>
<accession>A0A1F5V0A4</accession>
<evidence type="ECO:0000256" key="4">
    <source>
        <dbReference type="ARBA" id="ARBA00023204"/>
    </source>
</evidence>
<dbReference type="Pfam" id="PF00730">
    <property type="entry name" value="HhH-GPD"/>
    <property type="match status" value="1"/>
</dbReference>
<keyword evidence="6" id="KW-0326">Glycosidase</keyword>
<dbReference type="Proteomes" id="UP000179157">
    <property type="component" value="Unassembled WGS sequence"/>
</dbReference>
<sequence>MTKSPFDIDVAMRRIEEAVKPYPKAALFELAEEGFSSPFEILVACIISIRTFDEVMLPTARRLFAYARTPAAIASLTHDAIDELIRECTFHDRKAHQILAIAKLVIEKHGGNLLCDRDVLLSFAGVGPKCANLVLSIACNEPCIGVDIHVHRITNRWGYVQASTPERTLAALEERLPRRYWVEINRLSVPFGKHICTGQLPRCTTCPVLDICQQVGITAHR</sequence>
<dbReference type="GO" id="GO:0006289">
    <property type="term" value="P:nucleotide-excision repair"/>
    <property type="evidence" value="ECO:0007669"/>
    <property type="project" value="TreeGrafter"/>
</dbReference>
<dbReference type="GO" id="GO:0003906">
    <property type="term" value="F:DNA-(apurinic or apyrimidinic site) endonuclease activity"/>
    <property type="evidence" value="ECO:0007669"/>
    <property type="project" value="TreeGrafter"/>
</dbReference>
<proteinExistence type="inferred from homology"/>
<name>A0A1F5V0A4_FRAXR</name>
<dbReference type="GO" id="GO:0000703">
    <property type="term" value="F:oxidized pyrimidine nucleobase lesion DNA N-glycosylase activity"/>
    <property type="evidence" value="ECO:0007669"/>
    <property type="project" value="TreeGrafter"/>
</dbReference>
<evidence type="ECO:0000256" key="5">
    <source>
        <dbReference type="ARBA" id="ARBA00023239"/>
    </source>
</evidence>
<gene>
    <name evidence="8" type="ORF">A2Z21_08700</name>
</gene>
<dbReference type="InterPro" id="IPR011257">
    <property type="entry name" value="DNA_glycosylase"/>
</dbReference>
<dbReference type="CDD" id="cd00056">
    <property type="entry name" value="ENDO3c"/>
    <property type="match status" value="1"/>
</dbReference>
<evidence type="ECO:0000256" key="2">
    <source>
        <dbReference type="ARBA" id="ARBA00022763"/>
    </source>
</evidence>
<dbReference type="PANTHER" id="PTHR43286">
    <property type="entry name" value="ENDONUCLEASE III-LIKE PROTEIN 1"/>
    <property type="match status" value="1"/>
</dbReference>
<evidence type="ECO:0000313" key="9">
    <source>
        <dbReference type="Proteomes" id="UP000179157"/>
    </source>
</evidence>
<reference evidence="8 9" key="1">
    <citation type="journal article" date="2016" name="Nat. Commun.">
        <title>Thousands of microbial genomes shed light on interconnected biogeochemical processes in an aquifer system.</title>
        <authorList>
            <person name="Anantharaman K."/>
            <person name="Brown C.T."/>
            <person name="Hug L.A."/>
            <person name="Sharon I."/>
            <person name="Castelle C.J."/>
            <person name="Probst A.J."/>
            <person name="Thomas B.C."/>
            <person name="Singh A."/>
            <person name="Wilkins M.J."/>
            <person name="Karaoz U."/>
            <person name="Brodie E.L."/>
            <person name="Williams K.H."/>
            <person name="Hubbard S.S."/>
            <person name="Banfield J.F."/>
        </authorList>
    </citation>
    <scope>NUCLEOTIDE SEQUENCE [LARGE SCALE GENOMIC DNA]</scope>
    <source>
        <strain evidence="9">RBG_16_55_9</strain>
    </source>
</reference>
<dbReference type="SUPFAM" id="SSF48150">
    <property type="entry name" value="DNA-glycosylase"/>
    <property type="match status" value="1"/>
</dbReference>
<dbReference type="EMBL" id="MFGX01000024">
    <property type="protein sequence ID" value="OGF56852.1"/>
    <property type="molecule type" value="Genomic_DNA"/>
</dbReference>
<protein>
    <submittedName>
        <fullName evidence="8">DNA lyase</fullName>
    </submittedName>
</protein>
<evidence type="ECO:0000256" key="3">
    <source>
        <dbReference type="ARBA" id="ARBA00022801"/>
    </source>
</evidence>
<dbReference type="Gene3D" id="1.10.1670.10">
    <property type="entry name" value="Helix-hairpin-Helix base-excision DNA repair enzymes (C-terminal)"/>
    <property type="match status" value="1"/>
</dbReference>
<dbReference type="InterPro" id="IPR003265">
    <property type="entry name" value="HhH-GPD_domain"/>
</dbReference>
<comment type="similarity">
    <text evidence="1">Belongs to the Nth/MutY family.</text>
</comment>
<organism evidence="8 9">
    <name type="scientific">Fraserbacteria sp. (strain RBG_16_55_9)</name>
    <dbReference type="NCBI Taxonomy" id="1817864"/>
    <lineage>
        <taxon>Bacteria</taxon>
        <taxon>Candidatus Fraseribacteriota</taxon>
    </lineage>
</organism>
<feature type="domain" description="HhH-GPD" evidence="7">
    <location>
        <begin position="47"/>
        <end position="194"/>
    </location>
</feature>
<keyword evidence="2" id="KW-0227">DNA damage</keyword>
<evidence type="ECO:0000256" key="6">
    <source>
        <dbReference type="ARBA" id="ARBA00023295"/>
    </source>
</evidence>
<dbReference type="AlphaFoldDB" id="A0A1F5V0A4"/>
<dbReference type="InterPro" id="IPR023170">
    <property type="entry name" value="HhH_base_excis_C"/>
</dbReference>